<dbReference type="EMBL" id="BMPG01000006">
    <property type="protein sequence ID" value="GGL71436.1"/>
    <property type="molecule type" value="Genomic_DNA"/>
</dbReference>
<reference evidence="3" key="2">
    <citation type="submission" date="2020-09" db="EMBL/GenBank/DDBJ databases">
        <authorList>
            <person name="Sun Q."/>
            <person name="Ohkuma M."/>
        </authorList>
    </citation>
    <scope>NUCLEOTIDE SEQUENCE</scope>
    <source>
        <strain evidence="3">JCM 19596</strain>
    </source>
</reference>
<evidence type="ECO:0000313" key="4">
    <source>
        <dbReference type="Proteomes" id="UP000607197"/>
    </source>
</evidence>
<accession>A0A830FNR4</accession>
<proteinExistence type="predicted"/>
<dbReference type="SUPFAM" id="SSF53927">
    <property type="entry name" value="Cytidine deaminase-like"/>
    <property type="match status" value="1"/>
</dbReference>
<reference evidence="3" key="1">
    <citation type="journal article" date="2014" name="Int. J. Syst. Evol. Microbiol.">
        <title>Complete genome sequence of Corynebacterium casei LMG S-19264T (=DSM 44701T), isolated from a smear-ripened cheese.</title>
        <authorList>
            <consortium name="US DOE Joint Genome Institute (JGI-PGF)"/>
            <person name="Walter F."/>
            <person name="Albersmeier A."/>
            <person name="Kalinowski J."/>
            <person name="Ruckert C."/>
        </authorList>
    </citation>
    <scope>NUCLEOTIDE SEQUENCE</scope>
    <source>
        <strain evidence="3">JCM 19596</strain>
    </source>
</reference>
<protein>
    <recommendedName>
        <fullName evidence="2">CMP/dCMP-type deaminase domain-containing protein</fullName>
    </recommendedName>
</protein>
<dbReference type="OrthoDB" id="315635at2157"/>
<dbReference type="GO" id="GO:0003824">
    <property type="term" value="F:catalytic activity"/>
    <property type="evidence" value="ECO:0007669"/>
    <property type="project" value="InterPro"/>
</dbReference>
<dbReference type="Gene3D" id="3.40.140.10">
    <property type="entry name" value="Cytidine Deaminase, domain 2"/>
    <property type="match status" value="1"/>
</dbReference>
<dbReference type="InterPro" id="IPR002125">
    <property type="entry name" value="CMP_dCMP_dom"/>
</dbReference>
<evidence type="ECO:0000256" key="1">
    <source>
        <dbReference type="SAM" id="MobiDB-lite"/>
    </source>
</evidence>
<evidence type="ECO:0000259" key="2">
    <source>
        <dbReference type="PROSITE" id="PS51747"/>
    </source>
</evidence>
<dbReference type="RefSeq" id="WP_188980683.1">
    <property type="nucleotide sequence ID" value="NZ_BMPG01000006.1"/>
</dbReference>
<gene>
    <name evidence="3" type="ORF">GCM10009039_31860</name>
</gene>
<organism evidence="3 4">
    <name type="scientific">Halocalculus aciditolerans</name>
    <dbReference type="NCBI Taxonomy" id="1383812"/>
    <lineage>
        <taxon>Archaea</taxon>
        <taxon>Methanobacteriati</taxon>
        <taxon>Methanobacteriota</taxon>
        <taxon>Stenosarchaea group</taxon>
        <taxon>Halobacteria</taxon>
        <taxon>Halobacteriales</taxon>
        <taxon>Halobacteriaceae</taxon>
        <taxon>Halocalculus</taxon>
    </lineage>
</organism>
<feature type="domain" description="CMP/dCMP-type deaminase" evidence="2">
    <location>
        <begin position="42"/>
        <end position="153"/>
    </location>
</feature>
<dbReference type="AlphaFoldDB" id="A0A830FNR4"/>
<dbReference type="InterPro" id="IPR016193">
    <property type="entry name" value="Cytidine_deaminase-like"/>
</dbReference>
<sequence>MTEHTQTQLGIRNTHRTPTKIRRLTPDQLGIPSSGDEQDEETRWESLREKAFEAKDESGVGVAVRTEDGSVWAGTRLTKGMSHDVHPLELAVWKGFDSTKQPIVGVAVADEEMSSPCGRCLQVLKDYSSEDEVIIHITNGEQVEETALADLLP</sequence>
<name>A0A830FNR4_9EURY</name>
<evidence type="ECO:0000313" key="3">
    <source>
        <dbReference type="EMBL" id="GGL71436.1"/>
    </source>
</evidence>
<dbReference type="Proteomes" id="UP000607197">
    <property type="component" value="Unassembled WGS sequence"/>
</dbReference>
<feature type="region of interest" description="Disordered" evidence="1">
    <location>
        <begin position="25"/>
        <end position="45"/>
    </location>
</feature>
<comment type="caution">
    <text evidence="3">The sequence shown here is derived from an EMBL/GenBank/DDBJ whole genome shotgun (WGS) entry which is preliminary data.</text>
</comment>
<dbReference type="PROSITE" id="PS51747">
    <property type="entry name" value="CYT_DCMP_DEAMINASES_2"/>
    <property type="match status" value="1"/>
</dbReference>
<dbReference type="CDD" id="cd01283">
    <property type="entry name" value="cytidine_deaminase"/>
    <property type="match status" value="1"/>
</dbReference>
<keyword evidence="4" id="KW-1185">Reference proteome</keyword>